<accession>A0ABD7LVG7</accession>
<feature type="compositionally biased region" description="Basic residues" evidence="1">
    <location>
        <begin position="69"/>
        <end position="78"/>
    </location>
</feature>
<dbReference type="EMBL" id="FKLM01000070">
    <property type="protein sequence ID" value="SAM52814.1"/>
    <property type="molecule type" value="Genomic_DNA"/>
</dbReference>
<evidence type="ECO:0000256" key="1">
    <source>
        <dbReference type="SAM" id="MobiDB-lite"/>
    </source>
</evidence>
<organism evidence="2 3">
    <name type="scientific">Enterococcus faecium</name>
    <name type="common">Streptococcus faecium</name>
    <dbReference type="NCBI Taxonomy" id="1352"/>
    <lineage>
        <taxon>Bacteria</taxon>
        <taxon>Bacillati</taxon>
        <taxon>Bacillota</taxon>
        <taxon>Bacilli</taxon>
        <taxon>Lactobacillales</taxon>
        <taxon>Enterococcaceae</taxon>
        <taxon>Enterococcus</taxon>
    </lineage>
</organism>
<name>A0ABD7LVG7_ENTFC</name>
<feature type="region of interest" description="Disordered" evidence="1">
    <location>
        <begin position="54"/>
        <end position="78"/>
    </location>
</feature>
<dbReference type="Proteomes" id="UP000183509">
    <property type="component" value="Unassembled WGS sequence"/>
</dbReference>
<proteinExistence type="predicted"/>
<sequence length="78" mass="8802">MKLYYVEKANCWVVEGCLSKYATDIISTQFSELGLKVIFCGEFVSVKEAVLPMTAKSRRSRGSSSLSGLRRKSNAYRR</sequence>
<gene>
    <name evidence="2" type="ORF">DTPHA_602618</name>
</gene>
<reference evidence="2 3" key="1">
    <citation type="submission" date="2016-04" db="EMBL/GenBank/DDBJ databases">
        <authorList>
            <person name="Millard A."/>
        </authorList>
    </citation>
    <scope>NUCLEOTIDE SEQUENCE [LARGE SCALE GENOMIC DNA]</scope>
    <source>
        <strain evidence="2">Isolate 22</strain>
    </source>
</reference>
<dbReference type="AlphaFoldDB" id="A0ABD7LVG7"/>
<evidence type="ECO:0000313" key="3">
    <source>
        <dbReference type="Proteomes" id="UP000183509"/>
    </source>
</evidence>
<evidence type="ECO:0000313" key="2">
    <source>
        <dbReference type="EMBL" id="SAM52814.1"/>
    </source>
</evidence>
<dbReference type="RefSeq" id="WP_074399779.1">
    <property type="nucleotide sequence ID" value="NZ_CAMRQV010000023.1"/>
</dbReference>
<protein>
    <submittedName>
        <fullName evidence="2">Uncharacterized protein</fullName>
    </submittedName>
</protein>
<comment type="caution">
    <text evidence="2">The sequence shown here is derived from an EMBL/GenBank/DDBJ whole genome shotgun (WGS) entry which is preliminary data.</text>
</comment>